<dbReference type="InterPro" id="IPR022488">
    <property type="entry name" value="PPK2-related"/>
</dbReference>
<dbReference type="PANTHER" id="PTHR34383">
    <property type="entry name" value="POLYPHOSPHATE:AMP PHOSPHOTRANSFERASE-RELATED"/>
    <property type="match status" value="1"/>
</dbReference>
<dbReference type="GO" id="GO:0006797">
    <property type="term" value="P:polyphosphate metabolic process"/>
    <property type="evidence" value="ECO:0007669"/>
    <property type="project" value="InterPro"/>
</dbReference>
<evidence type="ECO:0000256" key="1">
    <source>
        <dbReference type="ARBA" id="ARBA00022679"/>
    </source>
</evidence>
<dbReference type="Gene3D" id="3.40.50.300">
    <property type="entry name" value="P-loop containing nucleotide triphosphate hydrolases"/>
    <property type="match status" value="1"/>
</dbReference>
<dbReference type="GO" id="GO:0008976">
    <property type="term" value="F:polyphosphate kinase activity"/>
    <property type="evidence" value="ECO:0007669"/>
    <property type="project" value="InterPro"/>
</dbReference>
<dbReference type="Pfam" id="PF03976">
    <property type="entry name" value="PPK2"/>
    <property type="match status" value="1"/>
</dbReference>
<evidence type="ECO:0000313" key="5">
    <source>
        <dbReference type="Proteomes" id="UP000266178"/>
    </source>
</evidence>
<dbReference type="PIRSF" id="PIRSF028756">
    <property type="entry name" value="PPK2_prd"/>
    <property type="match status" value="1"/>
</dbReference>
<dbReference type="InterPro" id="IPR016898">
    <property type="entry name" value="Polyphosphate_phosphotransfera"/>
</dbReference>
<keyword evidence="2" id="KW-0418">Kinase</keyword>
<evidence type="ECO:0000259" key="3">
    <source>
        <dbReference type="Pfam" id="PF03976"/>
    </source>
</evidence>
<organism evidence="4 5">
    <name type="scientific">Meiothermus granaticius NBRC 107808</name>
    <dbReference type="NCBI Taxonomy" id="1227551"/>
    <lineage>
        <taxon>Bacteria</taxon>
        <taxon>Thermotogati</taxon>
        <taxon>Deinococcota</taxon>
        <taxon>Deinococci</taxon>
        <taxon>Thermales</taxon>
        <taxon>Thermaceae</taxon>
        <taxon>Meiothermus</taxon>
    </lineage>
</organism>
<keyword evidence="5" id="KW-1185">Reference proteome</keyword>
<dbReference type="SUPFAM" id="SSF52540">
    <property type="entry name" value="P-loop containing nucleoside triphosphate hydrolases"/>
    <property type="match status" value="1"/>
</dbReference>
<dbReference type="AlphaFoldDB" id="A0A399F580"/>
<dbReference type="RefSeq" id="WP_119358319.1">
    <property type="nucleotide sequence ID" value="NZ_BJXM01000008.1"/>
</dbReference>
<dbReference type="OrthoDB" id="9775224at2"/>
<dbReference type="InterPro" id="IPR022300">
    <property type="entry name" value="PPK2-rel_1"/>
</dbReference>
<dbReference type="InterPro" id="IPR027417">
    <property type="entry name" value="P-loop_NTPase"/>
</dbReference>
<dbReference type="Proteomes" id="UP000266178">
    <property type="component" value="Unassembled WGS sequence"/>
</dbReference>
<sequence>MKQYCVDNGSFKLEDYHPGDTNGFNGGKEAALKELEHLGERLSSLQNLLYAEKRHKLLVVLQALDAGGKDGTIRVVFDRVNPTGVKVANFGVPSEEERAHDYLWRIHQRAPAKGEMVIFNRSHYEDVLVARVRKLVPKEVWQQRYRHIREFERMLSDEGCTILKFFLYVSKDEQKKRLQERLDDPEKRWKFRKGDLEDRALWKEYMQAYQDAIRETSTDYAPWYVIPADHNWFRNWLVSKIIVETLEGLKMEFPQPEENLEGIKIK</sequence>
<keyword evidence="1 4" id="KW-0808">Transferase</keyword>
<feature type="domain" description="Polyphosphate kinase-2-related" evidence="3">
    <location>
        <begin position="29"/>
        <end position="251"/>
    </location>
</feature>
<accession>A0A399F580</accession>
<name>A0A399F580_9DEIN</name>
<protein>
    <submittedName>
        <fullName evidence="4">Polyphosphate:nucleotide phosphotransferase, PPK2 family</fullName>
    </submittedName>
</protein>
<gene>
    <name evidence="4" type="ORF">Mgrana_02880</name>
</gene>
<reference evidence="4 5" key="1">
    <citation type="submission" date="2018-08" db="EMBL/GenBank/DDBJ databases">
        <title>Meiothermus granaticius genome AF-68 sequencing project.</title>
        <authorList>
            <person name="Da Costa M.S."/>
            <person name="Albuquerque L."/>
            <person name="Raposo P."/>
            <person name="Froufe H.J.C."/>
            <person name="Barroso C.S."/>
            <person name="Egas C."/>
        </authorList>
    </citation>
    <scope>NUCLEOTIDE SEQUENCE [LARGE SCALE GENOMIC DNA]</scope>
    <source>
        <strain evidence="4 5">AF-68</strain>
    </source>
</reference>
<evidence type="ECO:0000256" key="2">
    <source>
        <dbReference type="ARBA" id="ARBA00022777"/>
    </source>
</evidence>
<dbReference type="NCBIfam" id="TIGR03709">
    <property type="entry name" value="PPK2_rel_1"/>
    <property type="match status" value="1"/>
</dbReference>
<proteinExistence type="predicted"/>
<dbReference type="EMBL" id="QWLB01000052">
    <property type="protein sequence ID" value="RIH91223.1"/>
    <property type="molecule type" value="Genomic_DNA"/>
</dbReference>
<dbReference type="PANTHER" id="PTHR34383:SF3">
    <property type="entry name" value="POLYPHOSPHATE:AMP PHOSPHOTRANSFERASE"/>
    <property type="match status" value="1"/>
</dbReference>
<evidence type="ECO:0000313" key="4">
    <source>
        <dbReference type="EMBL" id="RIH91223.1"/>
    </source>
</evidence>
<comment type="caution">
    <text evidence="4">The sequence shown here is derived from an EMBL/GenBank/DDBJ whole genome shotgun (WGS) entry which is preliminary data.</text>
</comment>